<keyword evidence="7" id="KW-0186">Copper</keyword>
<evidence type="ECO:0008006" key="15">
    <source>
        <dbReference type="Google" id="ProtNLM"/>
    </source>
</evidence>
<keyword evidence="2" id="KW-1003">Cell membrane</keyword>
<dbReference type="Pfam" id="PF04234">
    <property type="entry name" value="CopC"/>
    <property type="match status" value="1"/>
</dbReference>
<feature type="transmembrane region" description="Helical" evidence="10">
    <location>
        <begin position="237"/>
        <end position="254"/>
    </location>
</feature>
<feature type="region of interest" description="Disordered" evidence="9">
    <location>
        <begin position="483"/>
        <end position="522"/>
    </location>
</feature>
<keyword evidence="14" id="KW-1185">Reference proteome</keyword>
<keyword evidence="8 10" id="KW-0472">Membrane</keyword>
<dbReference type="GO" id="GO:0005507">
    <property type="term" value="F:copper ion binding"/>
    <property type="evidence" value="ECO:0007669"/>
    <property type="project" value="InterPro"/>
</dbReference>
<sequence>MIAAVSRPLGALLLVVGTLAALLVGARPAAAHASLTGTSPGDGEVVASAPAEVVLTFSEPVSVGEDALRVLDPDGERVDTGEVTRGAGGAEQTLGLVEGVGDGTHTVAWQAISNDGHPISGAFTFSVGAPSETSVDVSGGSPDGGAVGLLHDALRYVAYAGFLLLLGPAVFALVCWPGAAGRRAVRRTTVVGWLTLAVATAALLLVRVPYTTTGRLGDAFDLDGLADVVDSRAGTALLTRLVLLSAAALPVALLHGRYARAVAAGDARLARDLRFGVGVGGGALAVGLAATWATAEHAATGIQTGVAIPVAMVHLLATACWLGGLVTLLVLLRGAEGPPPAAAVRRYSAVALAGVATLAATGLYQSWRQVGSFSALTGTDYGRLLIVKVVVVVVLLAVARGSRRWTGALRDGDVAVPGEREPAEETVPEDPERARQLARQRVAVERARRRREEGRERAGLRRTVLVETGIAVVLLAVTTALTGTPPARSEGGASTAAPDSGGGASGEGAPWELDYDTGGAEGTATLELAPGAVGENTLDVALVDAEGRPAEVEELRVSLTLPEESIGPLRVETERVAEGRWRAADVPLPRPGEWEMDLTIRTSEVDQATETTTLTVP</sequence>
<dbReference type="InterPro" id="IPR014756">
    <property type="entry name" value="Ig_E-set"/>
</dbReference>
<dbReference type="EMBL" id="VDGT01000008">
    <property type="protein sequence ID" value="TNM30147.1"/>
    <property type="molecule type" value="Genomic_DNA"/>
</dbReference>
<dbReference type="GO" id="GO:0005886">
    <property type="term" value="C:plasma membrane"/>
    <property type="evidence" value="ECO:0007669"/>
    <property type="project" value="UniProtKB-SubCell"/>
</dbReference>
<dbReference type="InterPro" id="IPR008457">
    <property type="entry name" value="Cu-R_CopD_dom"/>
</dbReference>
<feature type="transmembrane region" description="Helical" evidence="10">
    <location>
        <begin position="307"/>
        <end position="332"/>
    </location>
</feature>
<comment type="caution">
    <text evidence="13">The sequence shown here is derived from an EMBL/GenBank/DDBJ whole genome shotgun (WGS) entry which is preliminary data.</text>
</comment>
<organism evidence="13 14">
    <name type="scientific">Streptomyces sedi</name>
    <dbReference type="NCBI Taxonomy" id="555059"/>
    <lineage>
        <taxon>Bacteria</taxon>
        <taxon>Bacillati</taxon>
        <taxon>Actinomycetota</taxon>
        <taxon>Actinomycetes</taxon>
        <taxon>Kitasatosporales</taxon>
        <taxon>Streptomycetaceae</taxon>
        <taxon>Streptomyces</taxon>
    </lineage>
</organism>
<evidence type="ECO:0000313" key="14">
    <source>
        <dbReference type="Proteomes" id="UP000311713"/>
    </source>
</evidence>
<evidence type="ECO:0000256" key="1">
    <source>
        <dbReference type="ARBA" id="ARBA00004651"/>
    </source>
</evidence>
<feature type="transmembrane region" description="Helical" evidence="10">
    <location>
        <begin position="190"/>
        <end position="210"/>
    </location>
</feature>
<evidence type="ECO:0000256" key="5">
    <source>
        <dbReference type="ARBA" id="ARBA00022729"/>
    </source>
</evidence>
<dbReference type="InterPro" id="IPR014755">
    <property type="entry name" value="Cu-Rt/internalin_Ig-like"/>
</dbReference>
<keyword evidence="4" id="KW-0479">Metal-binding</keyword>
<dbReference type="GO" id="GO:0046688">
    <property type="term" value="P:response to copper ion"/>
    <property type="evidence" value="ECO:0007669"/>
    <property type="project" value="InterPro"/>
</dbReference>
<dbReference type="OrthoDB" id="5242236at2"/>
<evidence type="ECO:0000256" key="9">
    <source>
        <dbReference type="SAM" id="MobiDB-lite"/>
    </source>
</evidence>
<feature type="region of interest" description="Disordered" evidence="9">
    <location>
        <begin position="416"/>
        <end position="439"/>
    </location>
</feature>
<feature type="transmembrane region" description="Helical" evidence="10">
    <location>
        <begin position="384"/>
        <end position="401"/>
    </location>
</feature>
<keyword evidence="6 10" id="KW-1133">Transmembrane helix</keyword>
<evidence type="ECO:0000256" key="7">
    <source>
        <dbReference type="ARBA" id="ARBA00023008"/>
    </source>
</evidence>
<dbReference type="GO" id="GO:0006825">
    <property type="term" value="P:copper ion transport"/>
    <property type="evidence" value="ECO:0007669"/>
    <property type="project" value="InterPro"/>
</dbReference>
<feature type="transmembrane region" description="Helical" evidence="10">
    <location>
        <begin position="459"/>
        <end position="481"/>
    </location>
</feature>
<dbReference type="PANTHER" id="PTHR34820">
    <property type="entry name" value="INNER MEMBRANE PROTEIN YEBZ"/>
    <property type="match status" value="1"/>
</dbReference>
<dbReference type="PANTHER" id="PTHR34820:SF4">
    <property type="entry name" value="INNER MEMBRANE PROTEIN YEBZ"/>
    <property type="match status" value="1"/>
</dbReference>
<evidence type="ECO:0000256" key="4">
    <source>
        <dbReference type="ARBA" id="ARBA00022723"/>
    </source>
</evidence>
<evidence type="ECO:0000256" key="10">
    <source>
        <dbReference type="SAM" id="Phobius"/>
    </source>
</evidence>
<dbReference type="InterPro" id="IPR007348">
    <property type="entry name" value="CopC_dom"/>
</dbReference>
<dbReference type="RefSeq" id="WP_139644453.1">
    <property type="nucleotide sequence ID" value="NZ_BAAAZS010000137.1"/>
</dbReference>
<comment type="subcellular location">
    <subcellularLocation>
        <location evidence="1">Cell membrane</location>
        <topology evidence="1">Multi-pass membrane protein</topology>
    </subcellularLocation>
</comment>
<dbReference type="AlphaFoldDB" id="A0A5C4V2Z7"/>
<dbReference type="Pfam" id="PF05425">
    <property type="entry name" value="CopD"/>
    <property type="match status" value="1"/>
</dbReference>
<dbReference type="InterPro" id="IPR032694">
    <property type="entry name" value="CopC/D"/>
</dbReference>
<keyword evidence="5" id="KW-0732">Signal</keyword>
<dbReference type="Gene3D" id="2.60.40.1220">
    <property type="match status" value="1"/>
</dbReference>
<feature type="transmembrane region" description="Helical" evidence="10">
    <location>
        <begin position="344"/>
        <end position="364"/>
    </location>
</feature>
<feature type="transmembrane region" description="Helical" evidence="10">
    <location>
        <begin position="275"/>
        <end position="295"/>
    </location>
</feature>
<feature type="domain" description="CopC" evidence="11">
    <location>
        <begin position="32"/>
        <end position="127"/>
    </location>
</feature>
<dbReference type="Proteomes" id="UP000311713">
    <property type="component" value="Unassembled WGS sequence"/>
</dbReference>
<evidence type="ECO:0000313" key="13">
    <source>
        <dbReference type="EMBL" id="TNM30147.1"/>
    </source>
</evidence>
<dbReference type="GO" id="GO:0042597">
    <property type="term" value="C:periplasmic space"/>
    <property type="evidence" value="ECO:0007669"/>
    <property type="project" value="InterPro"/>
</dbReference>
<dbReference type="SUPFAM" id="SSF81296">
    <property type="entry name" value="E set domains"/>
    <property type="match status" value="1"/>
</dbReference>
<gene>
    <name evidence="13" type="ORF">FH715_12315</name>
</gene>
<reference evidence="13 14" key="1">
    <citation type="submission" date="2019-06" db="EMBL/GenBank/DDBJ databases">
        <title>Draft genome of Streptomyces sedi sp. JCM16909.</title>
        <authorList>
            <person name="Klykleung N."/>
            <person name="Tanasupawat S."/>
            <person name="Kudo T."/>
            <person name="Yuki M."/>
            <person name="Ohkuma M."/>
        </authorList>
    </citation>
    <scope>NUCLEOTIDE SEQUENCE [LARGE SCALE GENOMIC DNA]</scope>
    <source>
        <strain evidence="13 14">JCM 16909</strain>
    </source>
</reference>
<evidence type="ECO:0000259" key="12">
    <source>
        <dbReference type="Pfam" id="PF05425"/>
    </source>
</evidence>
<evidence type="ECO:0000256" key="6">
    <source>
        <dbReference type="ARBA" id="ARBA00022989"/>
    </source>
</evidence>
<name>A0A5C4V2Z7_9ACTN</name>
<evidence type="ECO:0000259" key="11">
    <source>
        <dbReference type="Pfam" id="PF04234"/>
    </source>
</evidence>
<protein>
    <recommendedName>
        <fullName evidence="15">Copper resistance protein CopC</fullName>
    </recommendedName>
</protein>
<keyword evidence="3 10" id="KW-0812">Transmembrane</keyword>
<accession>A0A5C4V2Z7</accession>
<evidence type="ECO:0000256" key="8">
    <source>
        <dbReference type="ARBA" id="ARBA00023136"/>
    </source>
</evidence>
<evidence type="ECO:0000256" key="2">
    <source>
        <dbReference type="ARBA" id="ARBA00022475"/>
    </source>
</evidence>
<feature type="domain" description="Copper resistance protein D" evidence="12">
    <location>
        <begin position="342"/>
        <end position="409"/>
    </location>
</feature>
<proteinExistence type="predicted"/>
<evidence type="ECO:0000256" key="3">
    <source>
        <dbReference type="ARBA" id="ARBA00022692"/>
    </source>
</evidence>
<feature type="transmembrane region" description="Helical" evidence="10">
    <location>
        <begin position="156"/>
        <end position="178"/>
    </location>
</feature>